<comment type="caution">
    <text evidence="2">The sequence shown here is derived from an EMBL/GenBank/DDBJ whole genome shotgun (WGS) entry which is preliminary data.</text>
</comment>
<dbReference type="AlphaFoldDB" id="A0A553PLT1"/>
<gene>
    <name evidence="2" type="ORF">TCAL_12553</name>
</gene>
<reference evidence="2 3" key="1">
    <citation type="journal article" date="2018" name="Nat. Ecol. Evol.">
        <title>Genomic signatures of mitonuclear coevolution across populations of Tigriopus californicus.</title>
        <authorList>
            <person name="Barreto F.S."/>
            <person name="Watson E.T."/>
            <person name="Lima T.G."/>
            <person name="Willett C.S."/>
            <person name="Edmands S."/>
            <person name="Li W."/>
            <person name="Burton R.S."/>
        </authorList>
    </citation>
    <scope>NUCLEOTIDE SEQUENCE [LARGE SCALE GENOMIC DNA]</scope>
    <source>
        <strain evidence="2 3">San Diego</strain>
    </source>
</reference>
<sequence length="141" mass="15984">MEVVACTWSAALGRTPDQDDNDDNDDDDTRRNKILPCNPLALVPRGFFESFPKAVIANGLPEKLYPIHRKDGESGRRSEFSRLLIPTTFRNVVGCVCIVNNNVPGGQFPTPLKTGLDHQTINEDPMNDEPKWNRYWANKWD</sequence>
<dbReference type="EMBL" id="VCGU01000003">
    <property type="protein sequence ID" value="TRY78637.1"/>
    <property type="molecule type" value="Genomic_DNA"/>
</dbReference>
<name>A0A553PLT1_TIGCA</name>
<keyword evidence="3" id="KW-1185">Reference proteome</keyword>
<protein>
    <submittedName>
        <fullName evidence="2">Uncharacterized protein</fullName>
    </submittedName>
</protein>
<evidence type="ECO:0000256" key="1">
    <source>
        <dbReference type="SAM" id="MobiDB-lite"/>
    </source>
</evidence>
<evidence type="ECO:0000313" key="3">
    <source>
        <dbReference type="Proteomes" id="UP000318571"/>
    </source>
</evidence>
<feature type="region of interest" description="Disordered" evidence="1">
    <location>
        <begin position="13"/>
        <end position="33"/>
    </location>
</feature>
<feature type="compositionally biased region" description="Acidic residues" evidence="1">
    <location>
        <begin position="18"/>
        <end position="27"/>
    </location>
</feature>
<accession>A0A553PLT1</accession>
<dbReference type="Proteomes" id="UP000318571">
    <property type="component" value="Chromosome 11"/>
</dbReference>
<evidence type="ECO:0000313" key="2">
    <source>
        <dbReference type="EMBL" id="TRY78637.1"/>
    </source>
</evidence>
<organism evidence="2 3">
    <name type="scientific">Tigriopus californicus</name>
    <name type="common">Marine copepod</name>
    <dbReference type="NCBI Taxonomy" id="6832"/>
    <lineage>
        <taxon>Eukaryota</taxon>
        <taxon>Metazoa</taxon>
        <taxon>Ecdysozoa</taxon>
        <taxon>Arthropoda</taxon>
        <taxon>Crustacea</taxon>
        <taxon>Multicrustacea</taxon>
        <taxon>Hexanauplia</taxon>
        <taxon>Copepoda</taxon>
        <taxon>Harpacticoida</taxon>
        <taxon>Harpacticidae</taxon>
        <taxon>Tigriopus</taxon>
    </lineage>
</organism>
<proteinExistence type="predicted"/>